<dbReference type="PANTHER" id="PTHR33969">
    <property type="entry name" value="SEGREGATION AND CONDENSATION PROTEIN A"/>
    <property type="match status" value="1"/>
</dbReference>
<comment type="similarity">
    <text evidence="3">Belongs to the ScpA family.</text>
</comment>
<accession>A0ABY5P738</accession>
<keyword evidence="3" id="KW-0131">Cell cycle</keyword>
<dbReference type="PANTHER" id="PTHR33969:SF2">
    <property type="entry name" value="SEGREGATION AND CONDENSATION PROTEIN A"/>
    <property type="match status" value="1"/>
</dbReference>
<evidence type="ECO:0000256" key="3">
    <source>
        <dbReference type="HAMAP-Rule" id="MF_01805"/>
    </source>
</evidence>
<evidence type="ECO:0000256" key="1">
    <source>
        <dbReference type="ARBA" id="ARBA00022829"/>
    </source>
</evidence>
<name>A0ABY5P738_9LACT</name>
<comment type="subcellular location">
    <subcellularLocation>
        <location evidence="3">Cytoplasm</location>
    </subcellularLocation>
    <text evidence="3">Associated with two foci at the outer edges of the nucleoid region in young cells, and at four foci within both cell halves in older cells.</text>
</comment>
<comment type="function">
    <text evidence="3">Participates in chromosomal partition during cell division. May act via the formation of a condensin-like complex containing Smc and ScpB that pull DNA away from mid-cell into both cell halves.</text>
</comment>
<dbReference type="Gene3D" id="1.10.10.580">
    <property type="entry name" value="Structural maintenance of chromosome 1. Chain E"/>
    <property type="match status" value="1"/>
</dbReference>
<reference evidence="4 5" key="1">
    <citation type="submission" date="2022-08" db="EMBL/GenBank/DDBJ databases">
        <title>Aerococcaceae sp. nov isolated from spoiled eye mask.</title>
        <authorList>
            <person name="Zhou G."/>
            <person name="Xie X.-B."/>
            <person name="Shi Q.-S."/>
            <person name="Wang Y.-S."/>
            <person name="Wen X."/>
            <person name="Peng H."/>
            <person name="Yang X.-J."/>
            <person name="Tao H.-B."/>
            <person name="Huang X.-M."/>
        </authorList>
    </citation>
    <scope>NUCLEOTIDE SEQUENCE [LARGE SCALE GENOMIC DNA]</scope>
    <source>
        <strain evidence="5">DM20194951</strain>
    </source>
</reference>
<organism evidence="4 5">
    <name type="scientific">Fundicoccus culcitae</name>
    <dbReference type="NCBI Taxonomy" id="2969821"/>
    <lineage>
        <taxon>Bacteria</taxon>
        <taxon>Bacillati</taxon>
        <taxon>Bacillota</taxon>
        <taxon>Bacilli</taxon>
        <taxon>Lactobacillales</taxon>
        <taxon>Aerococcaceae</taxon>
        <taxon>Fundicoccus</taxon>
    </lineage>
</organism>
<dbReference type="RefSeq" id="WP_313794047.1">
    <property type="nucleotide sequence ID" value="NZ_CP102453.1"/>
</dbReference>
<dbReference type="InterPro" id="IPR023093">
    <property type="entry name" value="ScpA-like_C"/>
</dbReference>
<keyword evidence="1 3" id="KW-0159">Chromosome partition</keyword>
<keyword evidence="3" id="KW-0132">Cell division</keyword>
<evidence type="ECO:0000256" key="2">
    <source>
        <dbReference type="ARBA" id="ARBA00044777"/>
    </source>
</evidence>
<protein>
    <recommendedName>
        <fullName evidence="2 3">Segregation and condensation protein A</fullName>
    </recommendedName>
</protein>
<keyword evidence="5" id="KW-1185">Reference proteome</keyword>
<comment type="subunit">
    <text evidence="3">Component of a cohesin-like complex composed of ScpA, ScpB and the Smc homodimer, in which ScpA and ScpB bind to the head domain of Smc. The presence of the three proteins is required for the association of the complex with DNA.</text>
</comment>
<dbReference type="Proteomes" id="UP001315967">
    <property type="component" value="Chromosome"/>
</dbReference>
<dbReference type="Pfam" id="PF02616">
    <property type="entry name" value="SMC_ScpA"/>
    <property type="match status" value="1"/>
</dbReference>
<dbReference type="EMBL" id="CP102453">
    <property type="protein sequence ID" value="UUX34547.1"/>
    <property type="molecule type" value="Genomic_DNA"/>
</dbReference>
<gene>
    <name evidence="3" type="primary">scpA</name>
    <name evidence="4" type="ORF">NRE15_02540</name>
</gene>
<keyword evidence="3" id="KW-0963">Cytoplasm</keyword>
<sequence>MSQEALKLELKAFQGPFDLLLHLIKQLKVDINDIPMHEITTQYMEYLHSMQELELDIAGDYLVMAATLLEIKSRLLLPIEPNEDLEDNYDQQDPRQLLVQQLLLYQQFQTVADELEEKQNQRSKLYTRPRTDLTEYQTFIPLKENELDVSDLQQAMMQVLVNAYERQPKLKEIKHDPITVEEKINDIKGVLEQLDWDDEIELTDLVNSSSKQEYIATFLAMLELVRKQQIVFFQPHALDAIKIKRNQALKDVDL</sequence>
<dbReference type="HAMAP" id="MF_01805">
    <property type="entry name" value="ScpA"/>
    <property type="match status" value="1"/>
</dbReference>
<dbReference type="InterPro" id="IPR003768">
    <property type="entry name" value="ScpA"/>
</dbReference>
<evidence type="ECO:0000313" key="4">
    <source>
        <dbReference type="EMBL" id="UUX34547.1"/>
    </source>
</evidence>
<evidence type="ECO:0000313" key="5">
    <source>
        <dbReference type="Proteomes" id="UP001315967"/>
    </source>
</evidence>
<proteinExistence type="inferred from homology"/>
<dbReference type="Gene3D" id="6.10.250.2410">
    <property type="match status" value="1"/>
</dbReference>